<gene>
    <name evidence="2" type="ORF">MCAP1_002115</name>
</gene>
<organism evidence="2 3">
    <name type="scientific">Malassezia caprae</name>
    <dbReference type="NCBI Taxonomy" id="1381934"/>
    <lineage>
        <taxon>Eukaryota</taxon>
        <taxon>Fungi</taxon>
        <taxon>Dikarya</taxon>
        <taxon>Basidiomycota</taxon>
        <taxon>Ustilaginomycotina</taxon>
        <taxon>Malasseziomycetes</taxon>
        <taxon>Malasseziales</taxon>
        <taxon>Malasseziaceae</taxon>
        <taxon>Malassezia</taxon>
    </lineage>
</organism>
<feature type="region of interest" description="Disordered" evidence="1">
    <location>
        <begin position="1"/>
        <end position="21"/>
    </location>
</feature>
<accession>A0AAF0E6U6</accession>
<evidence type="ECO:0000313" key="2">
    <source>
        <dbReference type="EMBL" id="WFD19875.1"/>
    </source>
</evidence>
<reference evidence="2" key="1">
    <citation type="submission" date="2023-03" db="EMBL/GenBank/DDBJ databases">
        <title>Mating type loci evolution in Malassezia.</title>
        <authorList>
            <person name="Coelho M.A."/>
        </authorList>
    </citation>
    <scope>NUCLEOTIDE SEQUENCE</scope>
    <source>
        <strain evidence="2">CBS 10434</strain>
    </source>
</reference>
<dbReference type="AlphaFoldDB" id="A0AAF0E6U6"/>
<evidence type="ECO:0000313" key="3">
    <source>
        <dbReference type="Proteomes" id="UP001220961"/>
    </source>
</evidence>
<evidence type="ECO:0000256" key="1">
    <source>
        <dbReference type="SAM" id="MobiDB-lite"/>
    </source>
</evidence>
<name>A0AAF0E6U6_9BASI</name>
<keyword evidence="3" id="KW-1185">Reference proteome</keyword>
<dbReference type="EMBL" id="CP119911">
    <property type="protein sequence ID" value="WFD19875.1"/>
    <property type="molecule type" value="Genomic_DNA"/>
</dbReference>
<dbReference type="PANTHER" id="PTHR39474:SF1">
    <property type="entry name" value="FUNGAL SPECIFIC TRANSCRIPTION FACTOR"/>
    <property type="match status" value="1"/>
</dbReference>
<proteinExistence type="predicted"/>
<dbReference type="Proteomes" id="UP001220961">
    <property type="component" value="Chromosome 4"/>
</dbReference>
<protein>
    <submittedName>
        <fullName evidence="2">Uncharacterized protein</fullName>
    </submittedName>
</protein>
<sequence length="87" mass="9158">MAADGDSASAPLALPDAGTASSAQAAQLDVQASNSIKFDTLGPIVTLSRVPNWQDMSDLEKERTIRVLSKRNQQRIAHLRGDGAPGT</sequence>
<dbReference type="PANTHER" id="PTHR39474">
    <property type="entry name" value="UNNAMED PRODUCT"/>
    <property type="match status" value="1"/>
</dbReference>